<feature type="compositionally biased region" description="Basic and acidic residues" evidence="1">
    <location>
        <begin position="168"/>
        <end position="231"/>
    </location>
</feature>
<feature type="region of interest" description="Disordered" evidence="1">
    <location>
        <begin position="126"/>
        <end position="231"/>
    </location>
</feature>
<reference evidence="4 5" key="2">
    <citation type="submission" date="2024-07" db="EMBL/GenBank/DDBJ databases">
        <authorList>
            <person name="Akdeniz Z."/>
        </authorList>
    </citation>
    <scope>NUCLEOTIDE SEQUENCE [LARGE SCALE GENOMIC DNA]</scope>
</reference>
<evidence type="ECO:0000313" key="3">
    <source>
        <dbReference type="EMBL" id="CAI9923244.1"/>
    </source>
</evidence>
<dbReference type="Gene3D" id="2.60.200.20">
    <property type="match status" value="1"/>
</dbReference>
<name>A0AA86TMQ0_9EUKA</name>
<reference evidence="3" key="1">
    <citation type="submission" date="2023-06" db="EMBL/GenBank/DDBJ databases">
        <authorList>
            <person name="Kurt Z."/>
        </authorList>
    </citation>
    <scope>NUCLEOTIDE SEQUENCE</scope>
</reference>
<feature type="compositionally biased region" description="Acidic residues" evidence="1">
    <location>
        <begin position="136"/>
        <end position="145"/>
    </location>
</feature>
<evidence type="ECO:0000313" key="5">
    <source>
        <dbReference type="Proteomes" id="UP001642409"/>
    </source>
</evidence>
<feature type="domain" description="FHA" evidence="2">
    <location>
        <begin position="26"/>
        <end position="78"/>
    </location>
</feature>
<dbReference type="EMBL" id="CAXDID020000012">
    <property type="protein sequence ID" value="CAL5980405.1"/>
    <property type="molecule type" value="Genomic_DNA"/>
</dbReference>
<dbReference type="EMBL" id="CATOUU010000279">
    <property type="protein sequence ID" value="CAI9923244.1"/>
    <property type="molecule type" value="Genomic_DNA"/>
</dbReference>
<sequence length="618" mass="71203">MQVSSYSLTNETRNLIEQSPVEKNVIQICRSSTTQLDILTQYVYLNNASVSSKHCKVSLNPDTNVAEITDNSRNGTVILFKGKEYNIKNDTMFCPDYLQNVLQLTVRGKDEVYLIQIEPVTVTSPNALKQKSPETEAVDIDDEPINEPKSTEKVQSPEKKAEKKVKQKKTEAQNKTEEEVKTEKKPKQKKEEGEEAIEKKTKQKKETGEEMIAERKTKKVDKKEKTKEVKEVQSKKVKVKAVKVKEPKENLTGSKSKDEQIMESSESYASVVNDMLVSDDEISKSSEVDNTKEESKNEPLVFDPHKFFTEYESVEEQEEGEGEQIEDEQFKNLYPTVIIPNEQVRFNFDYCKQMRDLDFYQANVWTSDLTQKQIERLTDFEAKIQDDYNPENIRYFICNQVRRTARFLIALASGIPIIDGSTLDIQSNVKKANTMKYTSLRYNLFNPSVQDVIFNNATKETDSILQDLIKDFYSNYSLPFVSSQLQVHRLLCPYKYVFMGLFSVSNELSDEEDLRFLLGLCYFINQLGAKCVIVTDPSKDVLFKGPLIRTKQFKNGVVRALIGRTVQERFEAYSQQIENSCVFYVNKPEIQTDVKMVDKAWFVRSAFLGEWVEEVVAK</sequence>
<dbReference type="PROSITE" id="PS50006">
    <property type="entry name" value="FHA_DOMAIN"/>
    <property type="match status" value="1"/>
</dbReference>
<protein>
    <recommendedName>
        <fullName evidence="2">FHA domain-containing protein</fullName>
    </recommendedName>
</protein>
<evidence type="ECO:0000256" key="1">
    <source>
        <dbReference type="SAM" id="MobiDB-lite"/>
    </source>
</evidence>
<proteinExistence type="predicted"/>
<dbReference type="SUPFAM" id="SSF49879">
    <property type="entry name" value="SMAD/FHA domain"/>
    <property type="match status" value="1"/>
</dbReference>
<dbReference type="InterPro" id="IPR000253">
    <property type="entry name" value="FHA_dom"/>
</dbReference>
<dbReference type="AlphaFoldDB" id="A0AA86TMQ0"/>
<evidence type="ECO:0000259" key="2">
    <source>
        <dbReference type="PROSITE" id="PS50006"/>
    </source>
</evidence>
<gene>
    <name evidence="3" type="ORF">HINF_LOCUS10889</name>
    <name evidence="4" type="ORF">HINF_LOCUS6156</name>
</gene>
<evidence type="ECO:0000313" key="4">
    <source>
        <dbReference type="EMBL" id="CAL5980405.1"/>
    </source>
</evidence>
<dbReference type="InterPro" id="IPR008984">
    <property type="entry name" value="SMAD_FHA_dom_sf"/>
</dbReference>
<keyword evidence="5" id="KW-1185">Reference proteome</keyword>
<accession>A0AA86TMQ0</accession>
<comment type="caution">
    <text evidence="3">The sequence shown here is derived from an EMBL/GenBank/DDBJ whole genome shotgun (WGS) entry which is preliminary data.</text>
</comment>
<organism evidence="3">
    <name type="scientific">Hexamita inflata</name>
    <dbReference type="NCBI Taxonomy" id="28002"/>
    <lineage>
        <taxon>Eukaryota</taxon>
        <taxon>Metamonada</taxon>
        <taxon>Diplomonadida</taxon>
        <taxon>Hexamitidae</taxon>
        <taxon>Hexamitinae</taxon>
        <taxon>Hexamita</taxon>
    </lineage>
</organism>
<dbReference type="Proteomes" id="UP001642409">
    <property type="component" value="Unassembled WGS sequence"/>
</dbReference>
<feature type="compositionally biased region" description="Basic and acidic residues" evidence="1">
    <location>
        <begin position="149"/>
        <end position="161"/>
    </location>
</feature>